<keyword evidence="2" id="KW-1185">Reference proteome</keyword>
<dbReference type="AlphaFoldDB" id="A8ZNI1"/>
<sequence length="1213" mass="137827">MTATKDETLTIVPGWSEDNSSDTPDALKAFLDTKPINRSTYISAPGYSFDLEVHHWGDRFTITARMGEDAWNIYSSHTFDFSDQESSTDSWYRSDDIQMTPQHYEAVTKLIGDIGIEGPTIPTELSGWVSQDRSESRHLNFRFEDKGNRHYLGLDLVRHGDPDKIDRLIRDHRFDELVALATGETNAHLNYPHHANLTNLSPRQIEDFILAEAACLAPEYELEPHQMQNILQDMSASVLNSRGYKPDYGYQIAAGNSVEPRTNDFRSSVTCRGEWALEFNWEDDYHSMPLGGEPGDTFQSDEDRAAVVTDYGNLGAIEKMIQDSRFRELATASVSAPAHYHYYPELNNMQGVYPEVAKERIESHLLLVATEYGLAERGVRLLEDMRLKVMEDRGDHKNHSYDGLLGIDRVPQDELQQTLPELDVKASGVELLPNIQEIPQSNQQPNIDLYQSLYGAADQYGDFDVGFTELALGNGYSVTTTDQSLNIFKDDERIIHVVAENPSPYDGFLQEPLQIEDKTTPGQREELQVELHELKQWAERDFEKNLQETPIAEGAITLEQLANNTQQIKGLADTQVTKTPSVPIIKSTQNVFWITHEASYLKSNLTCVKTTRTHTQAKLDAYYIINEGYDHYEINDIEPLPESVCHLLVKFFGYEICEYDDSAIEIDLLYIWQGPRDPDIKVGNKSWYLWLNLSRFRWGFYPELMAIMEGRLNVNRLPQYPWNSQHESVTGWDCGDYVIEVAFNLFNSQSEAEEFGESCYALALYEEYCNLLKLLYIDPYGDEQRTPIRKDEVKVFLSSSVFDIRSGDLRDRDEWELVPIDEWDTPSLVIGAQLYCQGRDAKAIIALEIQELGEKAHDKEEVVTESFNEDQSPECIQEDLENHLTVELIDGEGETQIRQLRMTIRDVVVGVKIGFESYRGGFKSYYEVDLSVVESIAKDPRFKELVAISSGMIDYPYVKYPDFSNVQCLDSGDDLKRFVESRAYKLGEEYGDSSIAGKLIDEVNHCYALEVDVSRYKIRNDAVKGIPFKPSKFRGGKIDQSGRLPESYVSVGKVYTDDQTKNLELPIRIGSEEFTVTVGVETQNGTSYSYGDSLEPVQGITQDQRFNELVAATAGIKEYPYTHNLDFRHPDKLTVEEVQSTINRRAEILGEEYGVRIMGESLVACIGTTYAALRGTTREALLQSFVDPSQEIELEANCQCENSRSSDQVLTSS</sequence>
<dbReference type="EMBL" id="CP000841">
    <property type="protein sequence ID" value="ABW32567.1"/>
    <property type="molecule type" value="Genomic_DNA"/>
</dbReference>
<keyword evidence="1" id="KW-0614">Plasmid</keyword>
<dbReference type="HOGENOM" id="CLU_269449_0_0_3"/>
<protein>
    <submittedName>
        <fullName evidence="1">Uncharacterized protein</fullName>
    </submittedName>
</protein>
<reference evidence="1 2" key="1">
    <citation type="journal article" date="2008" name="Proc. Natl. Acad. Sci. U.S.A.">
        <title>Niche adaptation and genome expansion in the chlorophyll d-producing cyanobacterium Acaryochloris marina.</title>
        <authorList>
            <person name="Swingley W.D."/>
            <person name="Chen M."/>
            <person name="Cheung P.C."/>
            <person name="Conrad A.L."/>
            <person name="Dejesa L.C."/>
            <person name="Hao J."/>
            <person name="Honchak B.M."/>
            <person name="Karbach L.E."/>
            <person name="Kurdoglu A."/>
            <person name="Lahiri S."/>
            <person name="Mastrian S.D."/>
            <person name="Miyashita H."/>
            <person name="Page L."/>
            <person name="Ramakrishna P."/>
            <person name="Satoh S."/>
            <person name="Sattley W.M."/>
            <person name="Shimada Y."/>
            <person name="Taylor H.L."/>
            <person name="Tomo T."/>
            <person name="Tsuchiya T."/>
            <person name="Wang Z.T."/>
            <person name="Raymond J."/>
            <person name="Mimuro M."/>
            <person name="Blankenship R.E."/>
            <person name="Touchman J.W."/>
        </authorList>
    </citation>
    <scope>NUCLEOTIDE SEQUENCE [LARGE SCALE GENOMIC DNA]</scope>
    <source>
        <strain evidence="2">MBIC 11017</strain>
        <plasmid evidence="2">Plasmid pREB4</plasmid>
    </source>
</reference>
<dbReference type="RefSeq" id="WP_012167798.1">
    <property type="nucleotide sequence ID" value="NC_009929.1"/>
</dbReference>
<gene>
    <name evidence="1" type="ordered locus">AM1_D0072</name>
</gene>
<evidence type="ECO:0000313" key="2">
    <source>
        <dbReference type="Proteomes" id="UP000000268"/>
    </source>
</evidence>
<evidence type="ECO:0000313" key="1">
    <source>
        <dbReference type="EMBL" id="ABW32567.1"/>
    </source>
</evidence>
<organism evidence="1 2">
    <name type="scientific">Acaryochloris marina (strain MBIC 11017)</name>
    <dbReference type="NCBI Taxonomy" id="329726"/>
    <lineage>
        <taxon>Bacteria</taxon>
        <taxon>Bacillati</taxon>
        <taxon>Cyanobacteriota</taxon>
        <taxon>Cyanophyceae</taxon>
        <taxon>Acaryochloridales</taxon>
        <taxon>Acaryochloridaceae</taxon>
        <taxon>Acaryochloris</taxon>
    </lineage>
</organism>
<geneLocation type="plasmid" evidence="1 2">
    <name>pREB4</name>
</geneLocation>
<proteinExistence type="predicted"/>
<accession>A8ZNI1</accession>
<dbReference type="Proteomes" id="UP000000268">
    <property type="component" value="Plasmid pREB4"/>
</dbReference>
<dbReference type="KEGG" id="amr:AM1_D0072"/>
<name>A8ZNI1_ACAM1</name>